<evidence type="ECO:0000256" key="2">
    <source>
        <dbReference type="ARBA" id="ARBA00022485"/>
    </source>
</evidence>
<name>A0ABX8M5U4_9PSED</name>
<sequence length="467" mass="52940">MDNLITKVSANETYNEPPVVRRTQLASPPMRVFSHQRLGQIAQLVRHAPQLMESISLVARVLPFKVNDYVIKHLIDWHDVPNDPIFRLTFPQAQMLDAEDLDRLAHCVRSGAGEQALETLVQRVREGMNPHPAQQHLNAPLLDGERLLGVQHKYPQTVLFFPSHGQTCHSYCTFCFRWPQFIGDKSLKFASNDGAQLHRYLARHPEVSDVLFTGGDPLVMTAAHLKRYLEPFLDPALRHVTTIRIGTKALTYWPYRFVSDVDTPQLMALLRRLVDSGKHIALMAHLNHWRELSTPIAQEAVAALQQLGIVIRAQGPVLRHINDSAATWKRNWQEQVRLGIVPYYMFVERDTGPRDYFQIPLARALSIYNGAIEAVSGLAKTARGPSMSAGPGKVEVSGTLEVHGQRHFLLKFIQARDPRWLGRPFLARYSETACWLDQLQPPEGQAEFFFEAGYRRFMEQAALGGEA</sequence>
<protein>
    <submittedName>
        <fullName evidence="3">Lysine 2,3-aminomutase</fullName>
    </submittedName>
</protein>
<keyword evidence="2" id="KW-0411">Iron-sulfur</keyword>
<comment type="similarity">
    <text evidence="1">Belongs to the radical SAM superfamily. KamA family.</text>
</comment>
<keyword evidence="2" id="KW-0004">4Fe-4S</keyword>
<organism evidence="3 4">
    <name type="scientific">Pseudomonas muyukensis</name>
    <dbReference type="NCBI Taxonomy" id="2842357"/>
    <lineage>
        <taxon>Bacteria</taxon>
        <taxon>Pseudomonadati</taxon>
        <taxon>Pseudomonadota</taxon>
        <taxon>Gammaproteobacteria</taxon>
        <taxon>Pseudomonadales</taxon>
        <taxon>Pseudomonadaceae</taxon>
        <taxon>Pseudomonas</taxon>
    </lineage>
</organism>
<dbReference type="Proteomes" id="UP001047646">
    <property type="component" value="Chromosome"/>
</dbReference>
<dbReference type="InterPro" id="IPR003739">
    <property type="entry name" value="Lys_aminomutase/Glu_NH3_mut"/>
</dbReference>
<dbReference type="EMBL" id="CP077073">
    <property type="protein sequence ID" value="QXH33690.1"/>
    <property type="molecule type" value="Genomic_DNA"/>
</dbReference>
<keyword evidence="4" id="KW-1185">Reference proteome</keyword>
<keyword evidence="2" id="KW-0408">Iron</keyword>
<dbReference type="InterPro" id="IPR007197">
    <property type="entry name" value="rSAM"/>
</dbReference>
<evidence type="ECO:0000313" key="4">
    <source>
        <dbReference type="Proteomes" id="UP001047646"/>
    </source>
</evidence>
<evidence type="ECO:0000313" key="3">
    <source>
        <dbReference type="EMBL" id="QXH33690.1"/>
    </source>
</evidence>
<dbReference type="PANTHER" id="PTHR30538:SF0">
    <property type="entry name" value="L-LYSINE 2,3-AMINOMUTASE AQ_1632-RELATED"/>
    <property type="match status" value="1"/>
</dbReference>
<evidence type="ECO:0000256" key="1">
    <source>
        <dbReference type="ARBA" id="ARBA00008703"/>
    </source>
</evidence>
<dbReference type="SFLD" id="SFLDS00029">
    <property type="entry name" value="Radical_SAM"/>
    <property type="match status" value="1"/>
</dbReference>
<dbReference type="CDD" id="cd01335">
    <property type="entry name" value="Radical_SAM"/>
    <property type="match status" value="1"/>
</dbReference>
<dbReference type="PANTHER" id="PTHR30538">
    <property type="entry name" value="LYSINE 2,3-AMINOMUTASE-RELATED"/>
    <property type="match status" value="1"/>
</dbReference>
<dbReference type="SFLD" id="SFLDG01070">
    <property type="entry name" value="PLP-dependent"/>
    <property type="match status" value="1"/>
</dbReference>
<reference evidence="3" key="1">
    <citation type="journal article" date="2021" name="Microorganisms">
        <title>The Ever-Expanding Pseudomonas Genus: Description of 43 New Species and Partition of the Pseudomonas putida Group.</title>
        <authorList>
            <person name="Girard L."/>
            <person name="Lood C."/>
            <person name="Hofte M."/>
            <person name="Vandamme P."/>
            <person name="Rokni-Zadeh H."/>
            <person name="van Noort V."/>
            <person name="Lavigne R."/>
            <person name="De Mot R."/>
        </authorList>
    </citation>
    <scope>NUCLEOTIDE SEQUENCE</scope>
    <source>
        <strain evidence="3">COW39</strain>
    </source>
</reference>
<gene>
    <name evidence="3" type="ORF">KSS95_16090</name>
</gene>
<proteinExistence type="inferred from homology"/>
<keyword evidence="2" id="KW-0479">Metal-binding</keyword>
<accession>A0ABX8M5U4</accession>